<keyword evidence="4" id="KW-1185">Reference proteome</keyword>
<dbReference type="RefSeq" id="WP_168670678.1">
    <property type="nucleotide sequence ID" value="NZ_JAAXKX010000024.1"/>
</dbReference>
<evidence type="ECO:0000259" key="2">
    <source>
        <dbReference type="Pfam" id="PF07589"/>
    </source>
</evidence>
<protein>
    <submittedName>
        <fullName evidence="3">PEP-CTERM sorting domain-containing protein</fullName>
    </submittedName>
</protein>
<organism evidence="3 4">
    <name type="scientific">Marichromatium bheemlicum</name>
    <dbReference type="NCBI Taxonomy" id="365339"/>
    <lineage>
        <taxon>Bacteria</taxon>
        <taxon>Pseudomonadati</taxon>
        <taxon>Pseudomonadota</taxon>
        <taxon>Gammaproteobacteria</taxon>
        <taxon>Chromatiales</taxon>
        <taxon>Chromatiaceae</taxon>
        <taxon>Marichromatium</taxon>
    </lineage>
</organism>
<comment type="caution">
    <text evidence="3">The sequence shown here is derived from an EMBL/GenBank/DDBJ whole genome shotgun (WGS) entry which is preliminary data.</text>
</comment>
<gene>
    <name evidence="3" type="ORF">HF203_13805</name>
</gene>
<evidence type="ECO:0000313" key="4">
    <source>
        <dbReference type="Proteomes" id="UP000740754"/>
    </source>
</evidence>
<reference evidence="3 4" key="1">
    <citation type="submission" date="2020-04" db="EMBL/GenBank/DDBJ databases">
        <title>Draft Whole-Genome sequence of Marichromatium bheemlicum DSM 18632, type strain.</title>
        <authorList>
            <person name="Kyndt J.A."/>
            <person name="Meyer T.E."/>
        </authorList>
    </citation>
    <scope>NUCLEOTIDE SEQUENCE [LARGE SCALE GENOMIC DNA]</scope>
    <source>
        <strain evidence="3 4">DSM 18632</strain>
    </source>
</reference>
<dbReference type="Proteomes" id="UP000740754">
    <property type="component" value="Unassembled WGS sequence"/>
</dbReference>
<keyword evidence="1" id="KW-0732">Signal</keyword>
<dbReference type="EMBL" id="JAAXKX010000024">
    <property type="protein sequence ID" value="NKN34296.1"/>
    <property type="molecule type" value="Genomic_DNA"/>
</dbReference>
<dbReference type="Pfam" id="PF07589">
    <property type="entry name" value="PEP-CTERM"/>
    <property type="match status" value="1"/>
</dbReference>
<name>A0ABX1IDY4_9GAMM</name>
<accession>A0ABX1IDY4</accession>
<sequence>MKTLTISLAVASALSANVATANLMYLNLPDNSYDAGRFIGAPDADTTTGIFSEFGYNQLLATSIYDFTDGTILGSFFDTNDPATLAAYGIPTSGTAFDGITTVDLTMPDCPNGQCDIDALSPLVPPLGTDNEGYLQTWDMQIEYTFFGDLGASGPTYSGGTFDVYFNDLVDDTNDRLILTGDLTGSLLTGANLDLFFDITFVEDDFLFIQNDKGVFFDAYDQLLAGGTPRLVLDTNVNPPVPTSDELLLVAGPSGPAAIRQTTLDGSVTGTIPEPTILGLLGIGLLGIGFAGTRRRQHG</sequence>
<feature type="domain" description="Ice-binding protein C-terminal" evidence="2">
    <location>
        <begin position="271"/>
        <end position="295"/>
    </location>
</feature>
<evidence type="ECO:0000313" key="3">
    <source>
        <dbReference type="EMBL" id="NKN34296.1"/>
    </source>
</evidence>
<dbReference type="InterPro" id="IPR013424">
    <property type="entry name" value="Ice-binding_C"/>
</dbReference>
<dbReference type="NCBIfam" id="TIGR02595">
    <property type="entry name" value="PEP_CTERM"/>
    <property type="match status" value="1"/>
</dbReference>
<proteinExistence type="predicted"/>
<feature type="chain" id="PRO_5045971627" evidence="1">
    <location>
        <begin position="22"/>
        <end position="299"/>
    </location>
</feature>
<feature type="signal peptide" evidence="1">
    <location>
        <begin position="1"/>
        <end position="21"/>
    </location>
</feature>
<evidence type="ECO:0000256" key="1">
    <source>
        <dbReference type="SAM" id="SignalP"/>
    </source>
</evidence>